<evidence type="ECO:0000313" key="3">
    <source>
        <dbReference type="Proteomes" id="UP001268542"/>
    </source>
</evidence>
<dbReference type="Pfam" id="PF11716">
    <property type="entry name" value="MDMPI_N"/>
    <property type="match status" value="1"/>
</dbReference>
<reference evidence="2 3" key="1">
    <citation type="submission" date="2023-08" db="EMBL/GenBank/DDBJ databases">
        <title>Nocardioides seae sp. nov., a bacterium isolated from a soil.</title>
        <authorList>
            <person name="Wang X."/>
        </authorList>
    </citation>
    <scope>NUCLEOTIDE SEQUENCE [LARGE SCALE GENOMIC DNA]</scope>
    <source>
        <strain evidence="2 3">YZH12</strain>
    </source>
</reference>
<dbReference type="InterPro" id="IPR034660">
    <property type="entry name" value="DinB/YfiT-like"/>
</dbReference>
<keyword evidence="3" id="KW-1185">Reference proteome</keyword>
<dbReference type="InterPro" id="IPR017517">
    <property type="entry name" value="Maleyloyr_isom"/>
</dbReference>
<dbReference type="EMBL" id="JAVYII010000010">
    <property type="protein sequence ID" value="MDT9595207.1"/>
    <property type="molecule type" value="Genomic_DNA"/>
</dbReference>
<dbReference type="Gene3D" id="1.20.120.450">
    <property type="entry name" value="dinb family like domain"/>
    <property type="match status" value="1"/>
</dbReference>
<accession>A0ABU3Q116</accession>
<name>A0ABU3Q116_9ACTN</name>
<evidence type="ECO:0000259" key="1">
    <source>
        <dbReference type="Pfam" id="PF11716"/>
    </source>
</evidence>
<dbReference type="SUPFAM" id="SSF109854">
    <property type="entry name" value="DinB/YfiT-like putative metalloenzymes"/>
    <property type="match status" value="1"/>
</dbReference>
<evidence type="ECO:0000313" key="2">
    <source>
        <dbReference type="EMBL" id="MDT9595207.1"/>
    </source>
</evidence>
<gene>
    <name evidence="2" type="ORF">RDV89_19120</name>
</gene>
<dbReference type="RefSeq" id="WP_315735721.1">
    <property type="nucleotide sequence ID" value="NZ_JAVYII010000010.1"/>
</dbReference>
<dbReference type="InterPro" id="IPR017520">
    <property type="entry name" value="CHP03086"/>
</dbReference>
<proteinExistence type="predicted"/>
<sequence length="201" mass="21272">MTSHRATTPQQIRSDYVDRAERLAVVLDDAGPRWDAPTPCDGWTVRDVVRHAVDTEGELLARHGLASPLAPDAPHPADAEDLAASWRAWAAGVAAVVDDEALATTYDGFFGPTTVGETLRDFYTWDLAVHAWDVARATGQAYALSDAEAAAHEETAAAWGDALYAEGVCAGPVPVAADASAWERLLGRLGRDPGWSAPAVG</sequence>
<dbReference type="InterPro" id="IPR024344">
    <property type="entry name" value="MDMPI_metal-binding"/>
</dbReference>
<comment type="caution">
    <text evidence="2">The sequence shown here is derived from an EMBL/GenBank/DDBJ whole genome shotgun (WGS) entry which is preliminary data.</text>
</comment>
<dbReference type="NCBIfam" id="TIGR03086">
    <property type="entry name" value="TIGR03086 family metal-binding protein"/>
    <property type="match status" value="1"/>
</dbReference>
<feature type="domain" description="Mycothiol-dependent maleylpyruvate isomerase metal-binding" evidence="1">
    <location>
        <begin position="18"/>
        <end position="135"/>
    </location>
</feature>
<dbReference type="Proteomes" id="UP001268542">
    <property type="component" value="Unassembled WGS sequence"/>
</dbReference>
<protein>
    <submittedName>
        <fullName evidence="2">TIGR03086 family metal-binding protein</fullName>
    </submittedName>
</protein>
<dbReference type="NCBIfam" id="TIGR03083">
    <property type="entry name" value="maleylpyruvate isomerase family mycothiol-dependent enzyme"/>
    <property type="match status" value="1"/>
</dbReference>
<organism evidence="2 3">
    <name type="scientific">Nocardioides imazamoxiresistens</name>
    <dbReference type="NCBI Taxonomy" id="3231893"/>
    <lineage>
        <taxon>Bacteria</taxon>
        <taxon>Bacillati</taxon>
        <taxon>Actinomycetota</taxon>
        <taxon>Actinomycetes</taxon>
        <taxon>Propionibacteriales</taxon>
        <taxon>Nocardioidaceae</taxon>
        <taxon>Nocardioides</taxon>
    </lineage>
</organism>